<evidence type="ECO:0000313" key="4">
    <source>
        <dbReference type="Proteomes" id="UP000802098"/>
    </source>
</evidence>
<evidence type="ECO:0000256" key="1">
    <source>
        <dbReference type="SAM" id="MobiDB-lite"/>
    </source>
</evidence>
<organism evidence="3 4">
    <name type="scientific">Rubrivivax benzoatilyticus</name>
    <dbReference type="NCBI Taxonomy" id="316997"/>
    <lineage>
        <taxon>Bacteria</taxon>
        <taxon>Pseudomonadati</taxon>
        <taxon>Pseudomonadota</taxon>
        <taxon>Betaproteobacteria</taxon>
        <taxon>Burkholderiales</taxon>
        <taxon>Sphaerotilaceae</taxon>
        <taxon>Rubrivivax</taxon>
    </lineage>
</organism>
<dbReference type="InterPro" id="IPR023631">
    <property type="entry name" value="Amidase_dom"/>
</dbReference>
<sequence>MMNPDTLLALSAVEQRALIGLGELSPVELLDASIARIEALNPGVNAICATDFARARAAARAAEAAGARGEPLPLLHGLPLGVKDLLDTAGLLTTCGNTAMRGYVPREDHALVARLRAAGAIVVCKTNTPDLGAGANTRNAVWGATGNPFDPACSAGGSSGGSAVALATGMVSLATGSDTGGSLRIPAAWSGVVGMRPSPGLVADPARTLGWSPLPVLGPMGRCVADTALMLSAMVGLDRRDPLSVEVSPSAFWPLPECDPSTLRVGFCEDFGGLPLDPAIRRVLRARVAALAPQVARVEPVELDLADADLAFDVARAEAFAAAFDGVEPDQLGPNLRANLELAGGCTLADRARAQRAQTRIARSFAAALERLDLIVAPVLPVSPPPWTQLYVERVDGRRLDTYYRWLACCYGVTLAAHPALALPAGRDEAGMPFALQLVGRRHGDATLLAQAAALERMLAADPATARPRPDLAPLARPRPELKALVTHPPVPEGLPGSPVFAPPV</sequence>
<dbReference type="Gene3D" id="3.90.1300.10">
    <property type="entry name" value="Amidase signature (AS) domain"/>
    <property type="match status" value="1"/>
</dbReference>
<dbReference type="SUPFAM" id="SSF75304">
    <property type="entry name" value="Amidase signature (AS) enzymes"/>
    <property type="match status" value="1"/>
</dbReference>
<gene>
    <name evidence="3" type="ORF">G7087_04700</name>
</gene>
<evidence type="ECO:0000259" key="2">
    <source>
        <dbReference type="Pfam" id="PF01425"/>
    </source>
</evidence>
<dbReference type="InterPro" id="IPR020556">
    <property type="entry name" value="Amidase_CS"/>
</dbReference>
<dbReference type="Proteomes" id="UP000802098">
    <property type="component" value="Unassembled WGS sequence"/>
</dbReference>
<dbReference type="PANTHER" id="PTHR11895">
    <property type="entry name" value="TRANSAMIDASE"/>
    <property type="match status" value="1"/>
</dbReference>
<evidence type="ECO:0000313" key="3">
    <source>
        <dbReference type="EMBL" id="NHK97666.1"/>
    </source>
</evidence>
<dbReference type="EMBL" id="JAAOCD010000001">
    <property type="protein sequence ID" value="NHK97666.1"/>
    <property type="molecule type" value="Genomic_DNA"/>
</dbReference>
<feature type="domain" description="Amidase" evidence="2">
    <location>
        <begin position="28"/>
        <end position="449"/>
    </location>
</feature>
<comment type="caution">
    <text evidence="3">The sequence shown here is derived from an EMBL/GenBank/DDBJ whole genome shotgun (WGS) entry which is preliminary data.</text>
</comment>
<name>A0ABX0HTN1_9BURK</name>
<dbReference type="InterPro" id="IPR000120">
    <property type="entry name" value="Amidase"/>
</dbReference>
<proteinExistence type="predicted"/>
<dbReference type="PROSITE" id="PS00571">
    <property type="entry name" value="AMIDASES"/>
    <property type="match status" value="1"/>
</dbReference>
<keyword evidence="4" id="KW-1185">Reference proteome</keyword>
<protein>
    <submittedName>
        <fullName evidence="3">Amidase</fullName>
    </submittedName>
</protein>
<feature type="region of interest" description="Disordered" evidence="1">
    <location>
        <begin position="486"/>
        <end position="505"/>
    </location>
</feature>
<dbReference type="PANTHER" id="PTHR11895:SF76">
    <property type="entry name" value="INDOLEACETAMIDE HYDROLASE"/>
    <property type="match status" value="1"/>
</dbReference>
<accession>A0ABX0HTN1</accession>
<reference evidence="3 4" key="1">
    <citation type="submission" date="2020-03" db="EMBL/GenBank/DDBJ databases">
        <title>Rubrivivax benzoatilyticus JA2 (sequenced after 10 years sub-culturing).</title>
        <authorList>
            <person name="Gupta D."/>
            <person name="Chintalapati S."/>
            <person name="Chintalapati V.R."/>
        </authorList>
    </citation>
    <scope>NUCLEOTIDE SEQUENCE [LARGE SCALE GENOMIC DNA]</scope>
    <source>
        <strain evidence="3 4">JA2-Mal</strain>
    </source>
</reference>
<dbReference type="InterPro" id="IPR036928">
    <property type="entry name" value="AS_sf"/>
</dbReference>
<dbReference type="Pfam" id="PF01425">
    <property type="entry name" value="Amidase"/>
    <property type="match status" value="1"/>
</dbReference>